<dbReference type="EMBL" id="FQXV01000006">
    <property type="protein sequence ID" value="SHI02532.1"/>
    <property type="molecule type" value="Genomic_DNA"/>
</dbReference>
<dbReference type="Proteomes" id="UP000183995">
    <property type="component" value="Unassembled WGS sequence"/>
</dbReference>
<dbReference type="Pfam" id="PF12833">
    <property type="entry name" value="HTH_18"/>
    <property type="match status" value="1"/>
</dbReference>
<proteinExistence type="predicted"/>
<evidence type="ECO:0000313" key="8">
    <source>
        <dbReference type="Proteomes" id="UP000183995"/>
    </source>
</evidence>
<dbReference type="Gene3D" id="1.10.10.60">
    <property type="entry name" value="Homeodomain-like"/>
    <property type="match status" value="2"/>
</dbReference>
<dbReference type="SUPFAM" id="SSF51215">
    <property type="entry name" value="Regulatory protein AraC"/>
    <property type="match status" value="1"/>
</dbReference>
<dbReference type="InterPro" id="IPR018060">
    <property type="entry name" value="HTH_AraC"/>
</dbReference>
<dbReference type="Gene3D" id="2.60.120.10">
    <property type="entry name" value="Jelly Rolls"/>
    <property type="match status" value="1"/>
</dbReference>
<evidence type="ECO:0000256" key="2">
    <source>
        <dbReference type="ARBA" id="ARBA00023015"/>
    </source>
</evidence>
<evidence type="ECO:0000259" key="6">
    <source>
        <dbReference type="PROSITE" id="PS01124"/>
    </source>
</evidence>
<dbReference type="InterPro" id="IPR050204">
    <property type="entry name" value="AraC_XylS_family_regulators"/>
</dbReference>
<evidence type="ECO:0000256" key="3">
    <source>
        <dbReference type="ARBA" id="ARBA00023125"/>
    </source>
</evidence>
<dbReference type="SUPFAM" id="SSF46689">
    <property type="entry name" value="Homeodomain-like"/>
    <property type="match status" value="2"/>
</dbReference>
<dbReference type="Pfam" id="PF02311">
    <property type="entry name" value="AraC_binding"/>
    <property type="match status" value="1"/>
</dbReference>
<dbReference type="PANTHER" id="PTHR46796">
    <property type="entry name" value="HTH-TYPE TRANSCRIPTIONAL ACTIVATOR RHAS-RELATED"/>
    <property type="match status" value="1"/>
</dbReference>
<keyword evidence="1" id="KW-0963">Cytoplasm</keyword>
<keyword evidence="3 7" id="KW-0238">DNA-binding</keyword>
<dbReference type="SMART" id="SM00342">
    <property type="entry name" value="HTH_ARAC"/>
    <property type="match status" value="1"/>
</dbReference>
<protein>
    <submittedName>
        <fullName evidence="7">AraC-type DNA-binding protein</fullName>
    </submittedName>
</protein>
<dbReference type="AlphaFoldDB" id="A0A1M5XS87"/>
<feature type="domain" description="HTH araC/xylS-type" evidence="6">
    <location>
        <begin position="171"/>
        <end position="269"/>
    </location>
</feature>
<dbReference type="InterPro" id="IPR009057">
    <property type="entry name" value="Homeodomain-like_sf"/>
</dbReference>
<dbReference type="InterPro" id="IPR003313">
    <property type="entry name" value="AraC-bd"/>
</dbReference>
<organism evidence="7 8">
    <name type="scientific">Sporobacter termitidis DSM 10068</name>
    <dbReference type="NCBI Taxonomy" id="1123282"/>
    <lineage>
        <taxon>Bacteria</taxon>
        <taxon>Bacillati</taxon>
        <taxon>Bacillota</taxon>
        <taxon>Clostridia</taxon>
        <taxon>Eubacteriales</taxon>
        <taxon>Oscillospiraceae</taxon>
        <taxon>Sporobacter</taxon>
    </lineage>
</organism>
<gene>
    <name evidence="7" type="ORF">SAMN02745823_01984</name>
</gene>
<dbReference type="InterPro" id="IPR014710">
    <property type="entry name" value="RmlC-like_jellyroll"/>
</dbReference>
<reference evidence="7 8" key="1">
    <citation type="submission" date="2016-11" db="EMBL/GenBank/DDBJ databases">
        <authorList>
            <person name="Jaros S."/>
            <person name="Januszkiewicz K."/>
            <person name="Wedrychowicz H."/>
        </authorList>
    </citation>
    <scope>NUCLEOTIDE SEQUENCE [LARGE SCALE GENOMIC DNA]</scope>
    <source>
        <strain evidence="7 8">DSM 10068</strain>
    </source>
</reference>
<dbReference type="OrthoDB" id="1817726at2"/>
<dbReference type="PROSITE" id="PS01124">
    <property type="entry name" value="HTH_ARAC_FAMILY_2"/>
    <property type="match status" value="1"/>
</dbReference>
<dbReference type="PRINTS" id="PR00032">
    <property type="entry name" value="HTHARAC"/>
</dbReference>
<evidence type="ECO:0000313" key="7">
    <source>
        <dbReference type="EMBL" id="SHI02532.1"/>
    </source>
</evidence>
<dbReference type="STRING" id="1123282.SAMN02745823_01984"/>
<evidence type="ECO:0000256" key="5">
    <source>
        <dbReference type="ARBA" id="ARBA00023163"/>
    </source>
</evidence>
<keyword evidence="2" id="KW-0805">Transcription regulation</keyword>
<dbReference type="PROSITE" id="PS00041">
    <property type="entry name" value="HTH_ARAC_FAMILY_1"/>
    <property type="match status" value="1"/>
</dbReference>
<evidence type="ECO:0000256" key="4">
    <source>
        <dbReference type="ARBA" id="ARBA00023159"/>
    </source>
</evidence>
<keyword evidence="4" id="KW-0010">Activator</keyword>
<dbReference type="GO" id="GO:0003700">
    <property type="term" value="F:DNA-binding transcription factor activity"/>
    <property type="evidence" value="ECO:0007669"/>
    <property type="project" value="InterPro"/>
</dbReference>
<accession>A0A1M5XS87</accession>
<sequence length="274" mass="30975">MVNDLFFHIHYCNGGKREPGEFRPTMMKMLSHHELLLVTAGTGSITVRGKRHPFQSGMLLYIAPNVPHALEMRADAPAGLLTVHFSCARVRLSDGKWDVRDEARALPLSPARALSDARGVEELFKKLVDGWYAKLPRYEFEAKTQLQQLLIKITQNETEESPNYAAARKVEKVIAFMLENLGGKVTLDGLSRLVQLSPAYLSRVFRKATGCTVIEYFTKLKIDKAKELLPEGGKKVREVSQLLGFADEFYFSRTFKRLVGVSPSEFYSRIVHEV</sequence>
<evidence type="ECO:0000256" key="1">
    <source>
        <dbReference type="ARBA" id="ARBA00022490"/>
    </source>
</evidence>
<dbReference type="PANTHER" id="PTHR46796:SF13">
    <property type="entry name" value="HTH-TYPE TRANSCRIPTIONAL ACTIVATOR RHAS"/>
    <property type="match status" value="1"/>
</dbReference>
<keyword evidence="8" id="KW-1185">Reference proteome</keyword>
<name>A0A1M5XS87_9FIRM</name>
<dbReference type="InterPro" id="IPR018062">
    <property type="entry name" value="HTH_AraC-typ_CS"/>
</dbReference>
<dbReference type="GO" id="GO:0043565">
    <property type="term" value="F:sequence-specific DNA binding"/>
    <property type="evidence" value="ECO:0007669"/>
    <property type="project" value="InterPro"/>
</dbReference>
<dbReference type="RefSeq" id="WP_073078346.1">
    <property type="nucleotide sequence ID" value="NZ_FQXV01000006.1"/>
</dbReference>
<keyword evidence="5" id="KW-0804">Transcription</keyword>
<dbReference type="InterPro" id="IPR020449">
    <property type="entry name" value="Tscrpt_reg_AraC-type_HTH"/>
</dbReference>
<dbReference type="InterPro" id="IPR037923">
    <property type="entry name" value="HTH-like"/>
</dbReference>